<organism evidence="10 11">
    <name type="scientific">Haliea salexigens</name>
    <dbReference type="NCBI Taxonomy" id="287487"/>
    <lineage>
        <taxon>Bacteria</taxon>
        <taxon>Pseudomonadati</taxon>
        <taxon>Pseudomonadota</taxon>
        <taxon>Gammaproteobacteria</taxon>
        <taxon>Cellvibrionales</taxon>
        <taxon>Halieaceae</taxon>
        <taxon>Haliea</taxon>
    </lineage>
</organism>
<evidence type="ECO:0000256" key="4">
    <source>
        <dbReference type="ARBA" id="ARBA00022475"/>
    </source>
</evidence>
<evidence type="ECO:0000256" key="6">
    <source>
        <dbReference type="ARBA" id="ARBA00022989"/>
    </source>
</evidence>
<feature type="transmembrane region" description="Helical" evidence="9">
    <location>
        <begin position="203"/>
        <end position="221"/>
    </location>
</feature>
<name>A0A3C1KTS6_9GAMM</name>
<dbReference type="PANTHER" id="PTHR43337:SF1">
    <property type="entry name" value="XANTHINE_URACIL PERMEASE C887.17-RELATED"/>
    <property type="match status" value="1"/>
</dbReference>
<comment type="caution">
    <text evidence="10">The sequence shown here is derived from an EMBL/GenBank/DDBJ whole genome shotgun (WGS) entry which is preliminary data.</text>
</comment>
<accession>A0A3C1KTS6</accession>
<dbReference type="PANTHER" id="PTHR43337">
    <property type="entry name" value="XANTHINE/URACIL PERMEASE C887.17-RELATED"/>
    <property type="match status" value="1"/>
</dbReference>
<evidence type="ECO:0000256" key="9">
    <source>
        <dbReference type="SAM" id="Phobius"/>
    </source>
</evidence>
<dbReference type="EMBL" id="DMND01000242">
    <property type="protein sequence ID" value="HAN29596.1"/>
    <property type="molecule type" value="Genomic_DNA"/>
</dbReference>
<dbReference type="Pfam" id="PF00860">
    <property type="entry name" value="Xan_ur_permease"/>
    <property type="match status" value="1"/>
</dbReference>
<keyword evidence="4 8" id="KW-1003">Cell membrane</keyword>
<evidence type="ECO:0000256" key="1">
    <source>
        <dbReference type="ARBA" id="ARBA00004651"/>
    </source>
</evidence>
<evidence type="ECO:0000256" key="8">
    <source>
        <dbReference type="PIRNR" id="PIRNR005353"/>
    </source>
</evidence>
<feature type="transmembrane region" description="Helical" evidence="9">
    <location>
        <begin position="380"/>
        <end position="408"/>
    </location>
</feature>
<feature type="transmembrane region" description="Helical" evidence="9">
    <location>
        <begin position="177"/>
        <end position="196"/>
    </location>
</feature>
<feature type="transmembrane region" description="Helical" evidence="9">
    <location>
        <begin position="58"/>
        <end position="80"/>
    </location>
</feature>
<evidence type="ECO:0000313" key="10">
    <source>
        <dbReference type="EMBL" id="HAN29596.1"/>
    </source>
</evidence>
<sequence length="438" mass="45673">MKQANVANGLLERFFKLSEHGTSVRTEVIAGATTFVTMAYIIFVNPQLMAAAGMDASAAFVATCLASALACYFMGLYANWPVGLAPGMGLNAFFTYTVVADMGYSWQVALGAVFLAGVLFVIMSITRLRRWMLDSIPMNLRVAMGAGVGLFVGFIGLKSGGVIVASEATLLTLGDFTRPEPFLAALGFLLIAVLSVRQVRGAIIVGILVTTGLALLLGLVEYRGLVAAPPSMAPVFMQLDIIGALDLAMVSVVIAFLFVNLFDTAGTLLGVASRAGLVDAQGNIKHLDRALKADSTSSVVGAFLGCAPVTSYVESATGVAAGGRTGLTAVVVGTLFLAAIFFAPLAGMVPAFATAGALVYVAMLMLSSLQGLLWDDLTELLPALVTVVMIPLSFSIANGIAVGFISYAVIKLFAGRYRDISPGAWFLAAIFIAKFALM</sequence>
<protein>
    <submittedName>
        <fullName evidence="10">Guanine permease</fullName>
    </submittedName>
</protein>
<dbReference type="Proteomes" id="UP000259273">
    <property type="component" value="Unassembled WGS sequence"/>
</dbReference>
<gene>
    <name evidence="10" type="ORF">DCP75_18090</name>
</gene>
<dbReference type="GO" id="GO:0005886">
    <property type="term" value="C:plasma membrane"/>
    <property type="evidence" value="ECO:0007669"/>
    <property type="project" value="UniProtKB-SubCell"/>
</dbReference>
<dbReference type="InterPro" id="IPR045018">
    <property type="entry name" value="Azg-like"/>
</dbReference>
<comment type="subcellular location">
    <subcellularLocation>
        <location evidence="1 8">Cell membrane</location>
        <topology evidence="1 8">Multi-pass membrane protein</topology>
    </subcellularLocation>
</comment>
<feature type="transmembrane region" description="Helical" evidence="9">
    <location>
        <begin position="352"/>
        <end position="373"/>
    </location>
</feature>
<dbReference type="InterPro" id="IPR006043">
    <property type="entry name" value="NCS2"/>
</dbReference>
<comment type="similarity">
    <text evidence="2 8">Belongs to the nucleobase:cation symporter-2 (NCS2) (TC 2.A.40) family. Azg-like subfamily.</text>
</comment>
<keyword evidence="7 8" id="KW-0472">Membrane</keyword>
<dbReference type="STRING" id="1121937.GCA_000423125_03157"/>
<dbReference type="InterPro" id="IPR026033">
    <property type="entry name" value="Azg-like_bact_archaea"/>
</dbReference>
<evidence type="ECO:0000256" key="2">
    <source>
        <dbReference type="ARBA" id="ARBA00005697"/>
    </source>
</evidence>
<evidence type="ECO:0000313" key="11">
    <source>
        <dbReference type="Proteomes" id="UP000259273"/>
    </source>
</evidence>
<feature type="transmembrane region" description="Helical" evidence="9">
    <location>
        <begin position="104"/>
        <end position="126"/>
    </location>
</feature>
<dbReference type="AlphaFoldDB" id="A0A3C1KTS6"/>
<keyword evidence="3 8" id="KW-0813">Transport</keyword>
<keyword evidence="6 8" id="KW-1133">Transmembrane helix</keyword>
<proteinExistence type="inferred from homology"/>
<dbReference type="PIRSF" id="PIRSF005353">
    <property type="entry name" value="PbuG"/>
    <property type="match status" value="1"/>
</dbReference>
<dbReference type="GO" id="GO:0015207">
    <property type="term" value="F:adenine transmembrane transporter activity"/>
    <property type="evidence" value="ECO:0007669"/>
    <property type="project" value="TreeGrafter"/>
</dbReference>
<feature type="transmembrane region" description="Helical" evidence="9">
    <location>
        <begin position="241"/>
        <end position="262"/>
    </location>
</feature>
<feature type="transmembrane region" description="Helical" evidence="9">
    <location>
        <begin position="420"/>
        <end position="437"/>
    </location>
</feature>
<evidence type="ECO:0000256" key="7">
    <source>
        <dbReference type="ARBA" id="ARBA00023136"/>
    </source>
</evidence>
<reference evidence="10 11" key="1">
    <citation type="journal article" date="2018" name="Nat. Biotechnol.">
        <title>A standardized bacterial taxonomy based on genome phylogeny substantially revises the tree of life.</title>
        <authorList>
            <person name="Parks D.H."/>
            <person name="Chuvochina M."/>
            <person name="Waite D.W."/>
            <person name="Rinke C."/>
            <person name="Skarshewski A."/>
            <person name="Chaumeil P.A."/>
            <person name="Hugenholtz P."/>
        </authorList>
    </citation>
    <scope>NUCLEOTIDE SEQUENCE [LARGE SCALE GENOMIC DNA]</scope>
    <source>
        <strain evidence="10">UBA9158</strain>
    </source>
</reference>
<feature type="transmembrane region" description="Helical" evidence="9">
    <location>
        <begin position="327"/>
        <end position="346"/>
    </location>
</feature>
<evidence type="ECO:0000256" key="5">
    <source>
        <dbReference type="ARBA" id="ARBA00022692"/>
    </source>
</evidence>
<feature type="transmembrane region" description="Helical" evidence="9">
    <location>
        <begin position="28"/>
        <end position="46"/>
    </location>
</feature>
<keyword evidence="5 8" id="KW-0812">Transmembrane</keyword>
<evidence type="ECO:0000256" key="3">
    <source>
        <dbReference type="ARBA" id="ARBA00022448"/>
    </source>
</evidence>
<feature type="transmembrane region" description="Helical" evidence="9">
    <location>
        <begin position="138"/>
        <end position="157"/>
    </location>
</feature>